<dbReference type="AlphaFoldDB" id="A0A316TYD9"/>
<feature type="domain" description="DUF5117" evidence="3">
    <location>
        <begin position="115"/>
        <end position="301"/>
    </location>
</feature>
<keyword evidence="1" id="KW-0732">Signal</keyword>
<gene>
    <name evidence="5" type="ORF">DDZ15_02415</name>
</gene>
<dbReference type="InterPro" id="IPR033428">
    <property type="entry name" value="DUF5118"/>
</dbReference>
<comment type="caution">
    <text evidence="5">The sequence shown here is derived from an EMBL/GenBank/DDBJ whole genome shotgun (WGS) entry which is preliminary data.</text>
</comment>
<dbReference type="GO" id="GO:0008237">
    <property type="term" value="F:metallopeptidase activity"/>
    <property type="evidence" value="ECO:0007669"/>
    <property type="project" value="InterPro"/>
</dbReference>
<dbReference type="InterPro" id="IPR034032">
    <property type="entry name" value="Zn_MMP-like_bac"/>
</dbReference>
<evidence type="ECO:0000256" key="1">
    <source>
        <dbReference type="SAM" id="SignalP"/>
    </source>
</evidence>
<protein>
    <recommendedName>
        <fullName evidence="7">DUF5117 domain-containing protein</fullName>
    </recommendedName>
</protein>
<dbReference type="Gene3D" id="3.40.390.10">
    <property type="entry name" value="Collagenase (Catalytic Domain)"/>
    <property type="match status" value="1"/>
</dbReference>
<dbReference type="Proteomes" id="UP000245533">
    <property type="component" value="Unassembled WGS sequence"/>
</dbReference>
<sequence length="885" mass="99316">MNNKTIASKTITNDPNLSMKYRKLLFLMAALILAPAALTAQDSESSDDDNAYAKMIEGAEVSEGFFTFYQKDGKLLMAVSEDQLDSDFLLNYQIARGIGSSGLYGGTMLNIFEAELVALRKQNDRIMLVNKPHRYNAEAGTPQARAVDLTYGESILETAKVEATNEDGMMLIDVHSWFVGDLSNISQRIQFALSSRPGQPGRASLDRDRSFVEMVESFPENSNVQAMLTFRNQERSAPRTVPDSRFVPVSIFYSIAKLPEEPMKPRMADDRLGYFMTVHKDFTETQEEFFQRFVNRWRLECDGPRDAEGLCEPKEPIVYYLENTIPERYRQPMMEGVEAWGDAFEEAGFKNAIRAEMLPDSASAGDIRYATLRWNVSDQPGYGAIGPSVVDPRTGEILDADMLYEANMFLGQVNTFRNFVEPQEAINEIYNVTAEELELMKMGVKTESFFTEMGTQTNLVRTALMANGLLEAGAPMPDEFVDQATRWVTMHEVGHTLGLRHNFRSSTDTPVNRLHDTSFTGPRGVFSSVMDYPSPNIAPNGEENGHFYNTGVGSYDRWVISYGYTPDDDDAEEIARRAAEPGHAYGSDEDARGSAAIDPNVNVFSLSADPLAWGRQRADLIRGMLPVLPDIALEDDMPYYEVTDLFSSAFFQYARALAPSVKYIGGQYQHRDHIGDPNGRMPFEPVPLEKQREALNTIVDYAFAENAIRLPQDVYQKFGANRWSHWGNSNTYSGRIDFPLHQTLLGVQSSLLSQLFNPVRLQRVRDTEVKFGAENTVTIPELMDTVTEAIWSEAWNSPGSNIGSNRRDLQRAHLDAVIGLVTDAPNGTPADARSVARLVLQDLHERLERRLAPPAFDFDTYTRAHLVESKERIERALEAGLSLEN</sequence>
<dbReference type="InterPro" id="IPR033413">
    <property type="entry name" value="DUF5117"/>
</dbReference>
<dbReference type="Pfam" id="PF17162">
    <property type="entry name" value="DUF5118"/>
    <property type="match status" value="1"/>
</dbReference>
<feature type="chain" id="PRO_5016380810" description="DUF5117 domain-containing protein" evidence="1">
    <location>
        <begin position="40"/>
        <end position="885"/>
    </location>
</feature>
<dbReference type="EMBL" id="QGGB01000002">
    <property type="protein sequence ID" value="PWN07882.1"/>
    <property type="molecule type" value="Genomic_DNA"/>
</dbReference>
<reference evidence="5 6" key="1">
    <citation type="submission" date="2018-05" db="EMBL/GenBank/DDBJ databases">
        <title>Rhodohalobacter halophilus gen. nov., sp. nov., a moderately halophilic member of the family Balneolaceae.</title>
        <authorList>
            <person name="Liu Z.-W."/>
        </authorList>
    </citation>
    <scope>NUCLEOTIDE SEQUENCE [LARGE SCALE GENOMIC DNA]</scope>
    <source>
        <strain evidence="5 6">8A47</strain>
    </source>
</reference>
<evidence type="ECO:0000259" key="3">
    <source>
        <dbReference type="Pfam" id="PF17148"/>
    </source>
</evidence>
<keyword evidence="6" id="KW-1185">Reference proteome</keyword>
<feature type="signal peptide" evidence="1">
    <location>
        <begin position="1"/>
        <end position="39"/>
    </location>
</feature>
<evidence type="ECO:0000313" key="5">
    <source>
        <dbReference type="EMBL" id="PWN07882.1"/>
    </source>
</evidence>
<evidence type="ECO:0000313" key="6">
    <source>
        <dbReference type="Proteomes" id="UP000245533"/>
    </source>
</evidence>
<dbReference type="PANTHER" id="PTHR38478">
    <property type="entry name" value="PEPTIDASE M1A AND M12B"/>
    <property type="match status" value="1"/>
</dbReference>
<organism evidence="5 6">
    <name type="scientific">Rhodohalobacter mucosus</name>
    <dbReference type="NCBI Taxonomy" id="2079485"/>
    <lineage>
        <taxon>Bacteria</taxon>
        <taxon>Pseudomonadati</taxon>
        <taxon>Balneolota</taxon>
        <taxon>Balneolia</taxon>
        <taxon>Balneolales</taxon>
        <taxon>Balneolaceae</taxon>
        <taxon>Rhodohalobacter</taxon>
    </lineage>
</organism>
<dbReference type="InterPro" id="IPR032534">
    <property type="entry name" value="EcxA_zinc-bd"/>
</dbReference>
<proteinExistence type="predicted"/>
<evidence type="ECO:0008006" key="7">
    <source>
        <dbReference type="Google" id="ProtNLM"/>
    </source>
</evidence>
<dbReference type="Pfam" id="PF16313">
    <property type="entry name" value="DUF4953"/>
    <property type="match status" value="1"/>
</dbReference>
<dbReference type="SUPFAM" id="SSF55486">
    <property type="entry name" value="Metalloproteases ('zincins'), catalytic domain"/>
    <property type="match status" value="1"/>
</dbReference>
<evidence type="ECO:0000259" key="2">
    <source>
        <dbReference type="Pfam" id="PF16313"/>
    </source>
</evidence>
<dbReference type="InterPro" id="IPR024079">
    <property type="entry name" value="MetalloPept_cat_dom_sf"/>
</dbReference>
<evidence type="ECO:0000259" key="4">
    <source>
        <dbReference type="Pfam" id="PF17162"/>
    </source>
</evidence>
<name>A0A316TYD9_9BACT</name>
<dbReference type="PANTHER" id="PTHR38478:SF1">
    <property type="entry name" value="ZINC DEPENDENT METALLOPROTEASE DOMAIN LIPOPROTEIN"/>
    <property type="match status" value="1"/>
</dbReference>
<feature type="domain" description="EcxA zinc-binding" evidence="2">
    <location>
        <begin position="475"/>
        <end position="794"/>
    </location>
</feature>
<dbReference type="Pfam" id="PF17148">
    <property type="entry name" value="DUF5117"/>
    <property type="match status" value="1"/>
</dbReference>
<dbReference type="CDD" id="cd04276">
    <property type="entry name" value="ZnMc_MMP_like_2"/>
    <property type="match status" value="1"/>
</dbReference>
<accession>A0A316TYD9</accession>
<feature type="domain" description="DUF5118" evidence="4">
    <location>
        <begin position="51"/>
        <end position="96"/>
    </location>
</feature>